<dbReference type="Proteomes" id="UP000789920">
    <property type="component" value="Unassembled WGS sequence"/>
</dbReference>
<keyword evidence="2" id="KW-1185">Reference proteome</keyword>
<comment type="caution">
    <text evidence="1">The sequence shown here is derived from an EMBL/GenBank/DDBJ whole genome shotgun (WGS) entry which is preliminary data.</text>
</comment>
<evidence type="ECO:0000313" key="2">
    <source>
        <dbReference type="Proteomes" id="UP000789920"/>
    </source>
</evidence>
<gene>
    <name evidence="1" type="ORF">RPERSI_LOCUS26704</name>
</gene>
<accession>A0ACA9S589</accession>
<name>A0ACA9S589_9GLOM</name>
<proteinExistence type="predicted"/>
<organism evidence="1 2">
    <name type="scientific">Racocetra persica</name>
    <dbReference type="NCBI Taxonomy" id="160502"/>
    <lineage>
        <taxon>Eukaryota</taxon>
        <taxon>Fungi</taxon>
        <taxon>Fungi incertae sedis</taxon>
        <taxon>Mucoromycota</taxon>
        <taxon>Glomeromycotina</taxon>
        <taxon>Glomeromycetes</taxon>
        <taxon>Diversisporales</taxon>
        <taxon>Gigasporaceae</taxon>
        <taxon>Racocetra</taxon>
    </lineage>
</organism>
<reference evidence="1" key="1">
    <citation type="submission" date="2021-06" db="EMBL/GenBank/DDBJ databases">
        <authorList>
            <person name="Kallberg Y."/>
            <person name="Tangrot J."/>
            <person name="Rosling A."/>
        </authorList>
    </citation>
    <scope>NUCLEOTIDE SEQUENCE</scope>
    <source>
        <strain evidence="1">MA461A</strain>
    </source>
</reference>
<protein>
    <submittedName>
        <fullName evidence="1">25009_t:CDS:1</fullName>
    </submittedName>
</protein>
<sequence>DTVVFALRFAISSLTLVGSYLNLLNCFCLWGIYNQFFIAIFKNFDLSKVLSMLRFVVLFEVKANIHRVAQLEKSRFFTETF</sequence>
<feature type="non-terminal residue" evidence="1">
    <location>
        <position position="1"/>
    </location>
</feature>
<evidence type="ECO:0000313" key="1">
    <source>
        <dbReference type="EMBL" id="CAG8826298.1"/>
    </source>
</evidence>
<dbReference type="EMBL" id="CAJVQC010091923">
    <property type="protein sequence ID" value="CAG8826298.1"/>
    <property type="molecule type" value="Genomic_DNA"/>
</dbReference>